<evidence type="ECO:0000256" key="1">
    <source>
        <dbReference type="ARBA" id="ARBA00022506"/>
    </source>
</evidence>
<dbReference type="Gene3D" id="6.10.140.1590">
    <property type="match status" value="1"/>
</dbReference>
<comment type="function">
    <molecule>Glycoprotein G1</molecule>
    <text evidence="23">Forms the virion spikes together with glycoprotein G2. The glycoprotein spike trimers are connected to the underlying matrix. Interacts with the host receptor leading to virus endocytosis.</text>
</comment>
<evidence type="ECO:0000256" key="20">
    <source>
        <dbReference type="ARBA" id="ARBA00023184"/>
    </source>
</evidence>
<comment type="similarity">
    <text evidence="23 24">Belongs to the arenaviridae GPC protein family.</text>
</comment>
<evidence type="ECO:0000256" key="19">
    <source>
        <dbReference type="ARBA" id="ARBA00023180"/>
    </source>
</evidence>
<dbReference type="GO" id="GO:0019031">
    <property type="term" value="C:viral envelope"/>
    <property type="evidence" value="ECO:0007669"/>
    <property type="project" value="UniProtKB-UniRule"/>
</dbReference>
<evidence type="ECO:0000256" key="9">
    <source>
        <dbReference type="ARBA" id="ARBA00022804"/>
    </source>
</evidence>
<dbReference type="GO" id="GO:0020002">
    <property type="term" value="C:host cell plasma membrane"/>
    <property type="evidence" value="ECO:0007669"/>
    <property type="project" value="UniProtKB-SubCell"/>
</dbReference>
<evidence type="ECO:0000256" key="23">
    <source>
        <dbReference type="HAMAP-Rule" id="MF_04084"/>
    </source>
</evidence>
<comment type="function">
    <molecule>Stable signal peptide</molecule>
    <text evidence="23">Functions as a cleaved signal peptide that is retained as the third component of the GP complex (GP-C). Helps to stabilize the spike complex in its native conformation. The SSP is required for efficient glycoprotein expression, post-translational maturation cleavage of G1 and G2, glycoprotein transport to the cell surface plasma membrane, formation of infectious virus particles, and acid pH-dependent glycoprotein-mediated cell fusion.</text>
</comment>
<reference evidence="25" key="1">
    <citation type="submission" date="2011-10" db="EMBL/GenBank/DDBJ databases">
        <authorList>
            <person name="Cajimat M.N.B."/>
            <person name="Milazzo M.L."/>
            <person name="Fulhorst C.F."/>
        </authorList>
    </citation>
    <scope>NUCLEOTIDE SEQUENCE</scope>
    <source>
        <strain evidence="25">AV B1030026</strain>
    </source>
</reference>
<dbReference type="EMBL" id="JN897398">
    <property type="protein sequence ID" value="AFD98839.1"/>
    <property type="molecule type" value="Genomic_RNA"/>
</dbReference>
<feature type="chain" id="PRO_5023424045" description="Glycoprotein G2" evidence="23">
    <location>
        <begin position="253"/>
        <end position="486"/>
    </location>
</feature>
<dbReference type="GO" id="GO:0044178">
    <property type="term" value="C:host cell Golgi membrane"/>
    <property type="evidence" value="ECO:0007669"/>
    <property type="project" value="UniProtKB-SubCell"/>
</dbReference>
<feature type="glycosylation site" description="N-linked (GlcNAc...) asparagine; by host" evidence="23">
    <location>
        <position position="105"/>
    </location>
</feature>
<sequence length="486" mass="56087">MGQFVSFIQEIPTFLQEALNIALAAVSLICVTKGLVNLYRSGLFQLVLFLLLAGKSCSEEVFKIGLHTRLQEVTLSPGVLLTNHDHELPVLCSVNRTHLYFKGGNFSFEVYIDDVVVLLMVEGGSDISIDSPNLSACLPDGQEWLVNWWIETIGHKWGLDPNMLCRNKTKPEGFLIQINISRADNNYRYGWKLKNGLDHIYRDRQEPCLEGKRCLLKIRPAGWPQSCNVDHMNTLNFLIRGQKNMFTRRTLKAFFSWSLTDSSGRDTPGGYCLEKWMLLAAEMKCFGNTAIAKCNQNHDSEFCDMLRLFDYNKNAIKTLNEETKNRVNTLTQMINALISDDLLMKNKIRELMNVPYCNYTRFWYVNHTLSGQHSLPKCWMVRNNSYLNLSEFRNDWILESDFLISEMLSREYLERQGKTPITLVDICFWSTIFYTSTLFLHLIGIPTHRHIQGDGCPLPHKLNSLGGCRCGKYPPLRKPTIWYRRH</sequence>
<feature type="glycosylation site" description="N-linked (GlcNAc...) asparagine; by host" evidence="23">
    <location>
        <position position="179"/>
    </location>
</feature>
<keyword evidence="13 23" id="KW-1043">Host membrane</keyword>
<accession>H9AWT3</accession>
<keyword evidence="10 23" id="KW-1040">Host Golgi apparatus</keyword>
<keyword evidence="12 23" id="KW-0946">Virion</keyword>
<evidence type="ECO:0000256" key="7">
    <source>
        <dbReference type="ARBA" id="ARBA00022707"/>
    </source>
</evidence>
<feature type="region of interest" description="HR1" evidence="23">
    <location>
        <begin position="288"/>
        <end position="356"/>
    </location>
</feature>
<evidence type="ECO:0000256" key="22">
    <source>
        <dbReference type="ARBA" id="ARBA00023296"/>
    </source>
</evidence>
<feature type="binding site" evidence="23">
    <location>
        <position position="456"/>
    </location>
    <ligand>
        <name>Zn(2+)</name>
        <dbReference type="ChEBI" id="CHEBI:29105"/>
        <label>2</label>
    </ligand>
</feature>
<name>H9AWT3_TACV</name>
<dbReference type="InterPro" id="IPR043015">
    <property type="entry name" value="Arena_glycoprot_zinc-bd"/>
</dbReference>
<feature type="glycosylation site" description="N-linked (GlcNAc...) asparagine; by host" evidence="23">
    <location>
        <position position="383"/>
    </location>
</feature>
<feature type="chain" id="PRO_5023424044" description="Stable signal peptide" evidence="23">
    <location>
        <begin position="2"/>
        <end position="58"/>
    </location>
</feature>
<feature type="binding site" evidence="23">
    <location>
        <position position="450"/>
    </location>
    <ligand>
        <name>Zn(2+)</name>
        <dbReference type="ChEBI" id="CHEBI:29105"/>
        <label>2</label>
    </ligand>
</feature>
<evidence type="ECO:0000256" key="13">
    <source>
        <dbReference type="ARBA" id="ARBA00022870"/>
    </source>
</evidence>
<feature type="binding site" evidence="23">
    <location>
        <position position="470"/>
    </location>
    <ligand>
        <name>Zn(2+)</name>
        <dbReference type="ChEBI" id="CHEBI:29105"/>
        <label>1</label>
    </ligand>
</feature>
<feature type="glycosylation site" description="N-linked (GlcNAc...) asparagine; by host" evidence="23">
    <location>
        <position position="358"/>
    </location>
</feature>
<evidence type="ECO:0000256" key="14">
    <source>
        <dbReference type="ARBA" id="ARBA00022879"/>
    </source>
</evidence>
<keyword evidence="4 23" id="KW-0945">Host-virus interaction</keyword>
<feature type="initiator methionine" description="Removed; by host" evidence="23">
    <location>
        <position position="1"/>
    </location>
</feature>
<feature type="topological domain" description="Extracellular" evidence="23">
    <location>
        <begin position="2"/>
        <end position="17"/>
    </location>
</feature>
<organism evidence="25">
    <name type="scientific">Ocozocoautla de Espinosa virus</name>
    <dbReference type="NCBI Taxonomy" id="1163668"/>
    <lineage>
        <taxon>Viruses</taxon>
        <taxon>Riboviria</taxon>
        <taxon>Orthornavirae</taxon>
        <taxon>Negarnaviricota</taxon>
        <taxon>Polyploviricotina</taxon>
        <taxon>Bunyaviricetes</taxon>
        <taxon>Hareavirales</taxon>
        <taxon>Arenaviridae</taxon>
        <taxon>Mammarenavirus</taxon>
        <taxon>Tacaribe virus</taxon>
    </lineage>
</organism>
<evidence type="ECO:0000256" key="24">
    <source>
        <dbReference type="PIRNR" id="PIRNR004028"/>
    </source>
</evidence>
<comment type="domain">
    <molecule>Stable signal peptide</molecule>
    <text evidence="23">The N-terminus is localized at the extracellular side of the GP-C, with a part embedded in the membrane probably.</text>
</comment>
<evidence type="ECO:0000256" key="12">
    <source>
        <dbReference type="ARBA" id="ARBA00022844"/>
    </source>
</evidence>
<evidence type="ECO:0000256" key="17">
    <source>
        <dbReference type="ARBA" id="ARBA00023136"/>
    </source>
</evidence>
<gene>
    <name evidence="23" type="primary">GPC</name>
</gene>
<keyword evidence="18 23" id="KW-1015">Disulfide bond</keyword>
<feature type="region of interest" description="Fusion" evidence="23">
    <location>
        <begin position="251"/>
        <end position="287"/>
    </location>
</feature>
<dbReference type="GO" id="GO:0044167">
    <property type="term" value="C:host cell endoplasmic reticulum membrane"/>
    <property type="evidence" value="ECO:0007669"/>
    <property type="project" value="UniProtKB-SubCell"/>
</dbReference>
<feature type="topological domain" description="Cytoplasmic" evidence="23">
    <location>
        <begin position="34"/>
        <end position="58"/>
    </location>
</feature>
<feature type="glycosylation site" description="N-linked (GlcNAc...) asparagine; by host" evidence="23">
    <location>
        <position position="388"/>
    </location>
</feature>
<feature type="glycosylation site" description="N-linked (GlcNAc...) asparagine; by host" evidence="23">
    <location>
        <position position="95"/>
    </location>
</feature>
<feature type="chain" id="PRO_5023424043" description="Pre-glycoprotein polyprotein GP complex" evidence="23">
    <location>
        <begin position="2"/>
        <end position="486"/>
    </location>
</feature>
<feature type="glycosylation site" description="N-linked (GlcNAc...) asparagine; by host" evidence="23">
    <location>
        <position position="366"/>
    </location>
</feature>
<reference evidence="25" key="2">
    <citation type="journal article" date="2012" name="Emerg. Infect. Dis.">
        <title>Ocozocoautla de Espinosa virus and hemorrhagic fever, Mexico.</title>
        <authorList>
            <person name="Cajimat M.N."/>
            <person name="Milazzo M.L."/>
            <person name="Bradley R.D."/>
            <person name="Fulhorst C.F."/>
        </authorList>
    </citation>
    <scope>NUCLEOTIDE SEQUENCE</scope>
    <source>
        <strain evidence="25">AV B1030026</strain>
    </source>
</reference>
<evidence type="ECO:0000256" key="2">
    <source>
        <dbReference type="ARBA" id="ARBA00022510"/>
    </source>
</evidence>
<feature type="region of interest" description="HR2" evidence="23">
    <location>
        <begin position="361"/>
        <end position="424"/>
    </location>
</feature>
<dbReference type="PIRSF" id="PIRSF004028">
    <property type="entry name" value="GPC_ArenaV"/>
    <property type="match status" value="1"/>
</dbReference>
<evidence type="ECO:0000256" key="5">
    <source>
        <dbReference type="ARBA" id="ARBA00022595"/>
    </source>
</evidence>
<keyword evidence="20 23" id="KW-1038">Host endoplasmic reticulum</keyword>
<dbReference type="GO" id="GO:0039654">
    <property type="term" value="P:fusion of virus membrane with host endosome membrane"/>
    <property type="evidence" value="ECO:0007669"/>
    <property type="project" value="UniProtKB-UniRule"/>
</dbReference>
<keyword evidence="14 23" id="KW-0261">Viral envelope protein</keyword>
<evidence type="ECO:0000256" key="16">
    <source>
        <dbReference type="ARBA" id="ARBA00022989"/>
    </source>
</evidence>
<feature type="binding site" evidence="23">
    <location>
        <position position="448"/>
    </location>
    <ligand>
        <name>Zn(2+)</name>
        <dbReference type="ChEBI" id="CHEBI:29105"/>
        <label>2</label>
    </ligand>
</feature>
<keyword evidence="1 23" id="KW-1168">Fusion of virus membrane with host membrane</keyword>
<comment type="subunit">
    <molecule>Glycoprotein G1</molecule>
    <text evidence="23">Homotrimer; disulfide-linked. In pre-fusion state, G1 homotrimers bind G2 homotrimers via ionic interactions. Part of the GP complex (GP-C) together with glycoprotein G2 and the stable signal peptide. The GP-complex interacts with protein Z, which interacts with ribonucleocapsid; these interactions may induce virion budding.</text>
</comment>
<evidence type="ECO:0000256" key="8">
    <source>
        <dbReference type="ARBA" id="ARBA00022723"/>
    </source>
</evidence>
<comment type="subunit">
    <molecule>Stable signal peptide</molecule>
    <text evidence="23">Interacts with glycoprotein G2. Part of the GP complex (GP-C) together with glycoprotein G1 and glycoprotein G2. The GP-complex interacts with protein Z, which interacts with ribonucleocapsid; these interactions may induce virion budding.</text>
</comment>
<feature type="site" description="Cleavage; by host MBTPS1" evidence="23">
    <location>
        <begin position="252"/>
        <end position="253"/>
    </location>
</feature>
<evidence type="ECO:0000256" key="10">
    <source>
        <dbReference type="ARBA" id="ARBA00022812"/>
    </source>
</evidence>
<keyword evidence="5 23" id="KW-1162">Viral penetration into host cytoplasm</keyword>
<comment type="PTM">
    <molecule>Stable signal peptide</molecule>
    <text evidence="23">The SSP remains stably associated with the GP complex following cleavage by signal peptidase and plays crucial roles in the trafficking of GP through the secretory pathway.</text>
</comment>
<keyword evidence="21 23" id="KW-0449">Lipoprotein</keyword>
<dbReference type="HAMAP" id="MF_04084">
    <property type="entry name" value="ARENA_GPC"/>
    <property type="match status" value="1"/>
</dbReference>
<keyword evidence="11 23" id="KW-0862">Zinc</keyword>
<keyword evidence="17 23" id="KW-0472">Membrane</keyword>
<evidence type="ECO:0000256" key="4">
    <source>
        <dbReference type="ARBA" id="ARBA00022581"/>
    </source>
</evidence>
<comment type="PTM">
    <molecule>Pre-glycoprotein polyprotein GP complex</molecule>
    <text evidence="23">Specific enzymatic cleavages in vivo yield mature proteins. GP-C polyprotein is cleaved in the endoplasmic reticulum by the host protease MBTPS1. Only cleaved glycoprotein is incorporated into virions.</text>
</comment>
<evidence type="ECO:0000256" key="11">
    <source>
        <dbReference type="ARBA" id="ARBA00022833"/>
    </source>
</evidence>
<feature type="binding site" evidence="23">
    <location>
        <position position="468"/>
    </location>
    <ligand>
        <name>Zn(2+)</name>
        <dbReference type="ChEBI" id="CHEBI:29105"/>
        <label>1</label>
    </ligand>
</feature>
<comment type="caution">
    <text evidence="23">Lacks conserved residue(s) required for the propagation of feature annotation.</text>
</comment>
<keyword evidence="9 23" id="KW-1161">Viral attachment to host cell</keyword>
<feature type="site" description="Cleavage; by host signal peptidase" evidence="23">
    <location>
        <begin position="58"/>
        <end position="59"/>
    </location>
</feature>
<comment type="subunit">
    <molecule>Glycoprotein G2</molecule>
    <text evidence="23">Homotrimer. Interacts with the stable signal peptide. In pre-fusion state, G2 homotrimers bind G1 homotrimers via ionic interactions. Part of the GP complex (GP-C) together with glycoprotein G1 and the stable signal peptide. Acidification in the endosome triggers rearrangements, which ultimately leads to a 6 helix bundle formed by the two heptad repeat domains (HR1 and HR2) in post-fusion state. The GP-complex interacts with protein Z, which interacts with ribonucleocapsid; these interactions may induce virion budding.</text>
</comment>
<dbReference type="GO" id="GO:0019065">
    <property type="term" value="P:receptor-mediated endocytosis of virus by host cell"/>
    <property type="evidence" value="ECO:0007669"/>
    <property type="project" value="UniProtKB-UniRule"/>
</dbReference>
<feature type="topological domain" description="Cytoplasmic" evidence="23">
    <location>
        <begin position="447"/>
        <end position="486"/>
    </location>
</feature>
<keyword evidence="8 23" id="KW-0479">Metal-binding</keyword>
<evidence type="ECO:0000256" key="3">
    <source>
        <dbReference type="ARBA" id="ARBA00022511"/>
    </source>
</evidence>
<comment type="subcellular location">
    <molecule>Glycoprotein G1</molecule>
    <subcellularLocation>
        <location evidence="23">Virion membrane</location>
        <topology evidence="23">Peripheral membrane protein</topology>
    </subcellularLocation>
    <subcellularLocation>
        <location evidence="23">Host endoplasmic reticulum membrane</location>
        <topology evidence="23">Peripheral membrane protein</topology>
    </subcellularLocation>
    <subcellularLocation>
        <location evidence="23">Host Golgi apparatus membrane</location>
        <topology evidence="23">Peripheral membrane protein</topology>
    </subcellularLocation>
    <subcellularLocation>
        <location evidence="23">Host cell membrane</location>
        <topology evidence="23">Peripheral membrane protein</topology>
    </subcellularLocation>
</comment>
<feature type="disulfide bond" evidence="23">
    <location>
        <begin position="272"/>
        <end position="285"/>
    </location>
</feature>
<keyword evidence="3 23" id="KW-1032">Host cell membrane</keyword>
<proteinExistence type="inferred from homology"/>
<dbReference type="GO" id="GO:0055036">
    <property type="term" value="C:virion membrane"/>
    <property type="evidence" value="ECO:0007669"/>
    <property type="project" value="UniProtKB-SubCell"/>
</dbReference>
<comment type="domain">
    <molecule>Glycoprotein G2</molecule>
    <text evidence="23">Contains 1 fusion peptide at the N-terminus, 2 heptad repeats domains HR1 and HR2 and, at the C-terminus, a cytoplasmic domain that plays a role in ER location. Also contains a zinc-binding domain that allows SSP retention in the GPC complex by accepting a cysteine from SSP as the fourth ligand.</text>
</comment>
<keyword evidence="15 23" id="KW-1164">Virus endocytosis by host</keyword>
<keyword evidence="22 23" id="KW-1160">Virus entry into host cell</keyword>
<feature type="binding site" evidence="23">
    <location>
        <position position="57"/>
    </location>
    <ligand>
        <name>Zn(2+)</name>
        <dbReference type="ChEBI" id="CHEBI:29105"/>
        <label>1</label>
    </ligand>
</feature>
<protein>
    <recommendedName>
        <fullName evidence="23">Pre-glycoprotein polyprotein GP complex</fullName>
        <shortName evidence="23">Pre-GP-C</shortName>
    </recommendedName>
    <component>
        <recommendedName>
            <fullName evidence="23">Stable signal peptide</fullName>
            <shortName evidence="23">SSP</shortName>
        </recommendedName>
    </component>
    <component>
        <recommendedName>
            <fullName evidence="23">Glycoprotein G1</fullName>
            <shortName evidence="23">GP1</shortName>
        </recommendedName>
    </component>
    <component>
        <recommendedName>
            <fullName evidence="23">Glycoprotein G2</fullName>
            <shortName evidence="23">GP2</shortName>
        </recommendedName>
    </component>
</protein>
<dbReference type="GO" id="GO:0019062">
    <property type="term" value="P:virion attachment to host cell"/>
    <property type="evidence" value="ECO:0007669"/>
    <property type="project" value="UniProtKB-UniRule"/>
</dbReference>
<evidence type="ECO:0000256" key="15">
    <source>
        <dbReference type="ARBA" id="ARBA00022890"/>
    </source>
</evidence>
<comment type="function">
    <molecule>Glycoprotein G2</molecule>
    <text evidence="23">Forms the virion spikes together with glycoprotein G1. The glycoprotein spike trimers are connected to the underlying matrix. Class I viral fusion protein that directs fusion of viral and host endosomal membranes, leading to delivery of the nucleocapsid into the cytoplasm. Membrane fusion is mediated by irreversible conformational changes induced by acidification.</text>
</comment>
<dbReference type="InterPro" id="IPR001535">
    <property type="entry name" value="Arena_glycoprot"/>
</dbReference>
<feature type="lipid moiety-binding region" description="N-myristoyl glycine; by host" evidence="23">
    <location>
        <position position="2"/>
    </location>
</feature>
<feature type="binding site" evidence="23">
    <location>
        <position position="460"/>
    </location>
    <ligand>
        <name>Zn(2+)</name>
        <dbReference type="ChEBI" id="CHEBI:29105"/>
        <label>1</label>
    </ligand>
</feature>
<keyword evidence="16 23" id="KW-1133">Transmembrane helix</keyword>
<keyword evidence="7 23" id="KW-0519">Myristate</keyword>
<keyword evidence="6 23" id="KW-0812">Transmembrane</keyword>
<comment type="subcellular location">
    <molecule>Stable signal peptide</molecule>
    <subcellularLocation>
        <location evidence="23">Virion membrane</location>
        <topology evidence="23">Single-pass type II membrane protein</topology>
    </subcellularLocation>
    <subcellularLocation>
        <location evidence="23">Host endoplasmic reticulum membrane</location>
        <topology evidence="23">Single-pass type II membrane protein</topology>
    </subcellularLocation>
    <subcellularLocation>
        <location evidence="23">Host Golgi apparatus membrane</location>
        <topology evidence="23">Single-pass type II membrane protein</topology>
    </subcellularLocation>
    <subcellularLocation>
        <location evidence="23">Host cell membrane</location>
        <topology evidence="23">Single-pass type II membrane protein</topology>
    </subcellularLocation>
</comment>
<feature type="disulfide bond" evidence="23">
    <location>
        <begin position="294"/>
        <end position="303"/>
    </location>
</feature>
<keyword evidence="2 23" id="KW-1170">Fusion of virus membrane with host endosomal membrane</keyword>
<comment type="PTM">
    <molecule>Stable signal peptide</molecule>
    <text evidence="23">Myristoylation is necessary for GP2-mediated fusion activity.</text>
</comment>
<dbReference type="GO" id="GO:0016020">
    <property type="term" value="C:membrane"/>
    <property type="evidence" value="ECO:0007669"/>
    <property type="project" value="UniProtKB-UniRule"/>
</dbReference>
<feature type="disulfide bond" evidence="23">
    <location>
        <begin position="357"/>
        <end position="378"/>
    </location>
</feature>
<comment type="subcellular location">
    <molecule>Glycoprotein G2</molecule>
    <subcellularLocation>
        <location evidence="23">Virion membrane</location>
        <topology evidence="23">Single-pass membrane protein</topology>
    </subcellularLocation>
    <subcellularLocation>
        <location evidence="23">Host endoplasmic reticulum membrane</location>
        <topology evidence="23">Single-pass membrane protein</topology>
    </subcellularLocation>
    <subcellularLocation>
        <location evidence="23">Host Golgi apparatus membrane</location>
        <topology evidence="23">Single-pass membrane protein</topology>
    </subcellularLocation>
    <subcellularLocation>
        <location evidence="23">Host cell membrane</location>
        <topology evidence="23">Single-pass membrane protein</topology>
    </subcellularLocation>
    <text evidence="23">Binding to the stable signal peptide masks endogenous ER localization signals in the cytoplasmic domain of G2 to ensure that only the fully assembled, tripartite GP complex is transported for virion assembly.</text>
</comment>
<evidence type="ECO:0000256" key="21">
    <source>
        <dbReference type="ARBA" id="ARBA00023288"/>
    </source>
</evidence>
<dbReference type="Gene3D" id="2.20.28.180">
    <property type="entry name" value="Arenavirus glycoprotein, zinc binding domain"/>
    <property type="match status" value="1"/>
</dbReference>
<evidence type="ECO:0000256" key="18">
    <source>
        <dbReference type="ARBA" id="ARBA00023157"/>
    </source>
</evidence>
<dbReference type="Pfam" id="PF00798">
    <property type="entry name" value="Arena_glycoprot"/>
    <property type="match status" value="1"/>
</dbReference>
<keyword evidence="19 23" id="KW-0325">Glycoprotein</keyword>
<dbReference type="GO" id="GO:0046872">
    <property type="term" value="F:metal ion binding"/>
    <property type="evidence" value="ECO:0007669"/>
    <property type="project" value="UniProtKB-KW"/>
</dbReference>
<evidence type="ECO:0000313" key="25">
    <source>
        <dbReference type="EMBL" id="AFD98839.1"/>
    </source>
</evidence>
<evidence type="ECO:0000256" key="6">
    <source>
        <dbReference type="ARBA" id="ARBA00022692"/>
    </source>
</evidence>